<reference evidence="15" key="1">
    <citation type="journal article" date="2002" name="Proc. Natl. Acad. Sci. U.S.A.">
        <title>Generation and initial analysis of more than 15,000 full-length human and mouse cDNA sequences.</title>
        <authorList>
            <consortium name="Mammalian Gene Collection Program Team"/>
            <person name="Strausberg R.L."/>
            <person name="Feingold E.A."/>
            <person name="Grouse L.H."/>
            <person name="Derge J.G."/>
            <person name="Klausner R.D."/>
            <person name="Collins F.S."/>
            <person name="Wagner L."/>
            <person name="Shenmen C.M."/>
            <person name="Schuler G.D."/>
            <person name="Altschul S.F."/>
            <person name="Zeeberg B."/>
            <person name="Buetow K.H."/>
            <person name="Schaefer C.F."/>
            <person name="Bhat N.K."/>
            <person name="Hopkins R.F."/>
            <person name="Jordan H."/>
            <person name="Moore T."/>
            <person name="Max S.I."/>
            <person name="Wang J."/>
            <person name="Hsieh F."/>
            <person name="Diatchenko L."/>
            <person name="Marusina K."/>
            <person name="Farmer A.A."/>
            <person name="Rubin G.M."/>
            <person name="Hong L."/>
            <person name="Stapleton M."/>
            <person name="Soares M.B."/>
            <person name="Bonaldo M.F."/>
            <person name="Casavant T.L."/>
            <person name="Scheetz T.E."/>
            <person name="Brownstein M.J."/>
            <person name="Usdin T.B."/>
            <person name="Toshiyuki S."/>
            <person name="Carninci P."/>
            <person name="Prange C."/>
            <person name="Raha S.S."/>
            <person name="Loquellano N.A."/>
            <person name="Peters G.J."/>
            <person name="Abramson R.D."/>
            <person name="Mullahy S.J."/>
            <person name="Bosak S.A."/>
            <person name="McEwan P.J."/>
            <person name="McKernan K.J."/>
            <person name="Malek J.A."/>
            <person name="Gunaratne P.H."/>
            <person name="Richards S."/>
            <person name="Worley K.C."/>
            <person name="Hale S."/>
            <person name="Garcia A.M."/>
            <person name="Gay L.J."/>
            <person name="Hulyk S.W."/>
            <person name="Villalon D.K."/>
            <person name="Muzny D.M."/>
            <person name="Sodergren E.J."/>
            <person name="Lu X."/>
            <person name="Gibbs R.A."/>
            <person name="Fahey J."/>
            <person name="Helton E."/>
            <person name="Ketteman M."/>
            <person name="Madan A."/>
            <person name="Rodrigues S."/>
            <person name="Sanchez A."/>
            <person name="Whiting M."/>
            <person name="Madan A."/>
            <person name="Young A.C."/>
            <person name="Shevchenko Y."/>
            <person name="Bouffard G.G."/>
            <person name="Blakesley R.W."/>
            <person name="Touchman J.W."/>
            <person name="Green E.D."/>
            <person name="Dickson M.C."/>
            <person name="Rodriguez A.C."/>
            <person name="Grimwood J."/>
            <person name="Schmutz J."/>
            <person name="Myers R.M."/>
            <person name="Butterfield Y.S."/>
            <person name="Krzywinski M.I."/>
            <person name="Skalska U."/>
            <person name="Smailus D.E."/>
            <person name="Schnerch A."/>
            <person name="Schein J.E."/>
            <person name="Jones S.J."/>
            <person name="Marra M.A."/>
        </authorList>
    </citation>
    <scope>NUCLEOTIDE SEQUENCE</scope>
</reference>
<dbReference type="OrthoDB" id="541052at2759"/>
<dbReference type="SMART" id="SM00557">
    <property type="entry name" value="IG_FLMN"/>
    <property type="match status" value="1"/>
</dbReference>
<reference evidence="12" key="4">
    <citation type="submission" date="2012-02" db="UniProtKB">
        <authorList>
            <consortium name="Ensembl"/>
        </authorList>
    </citation>
    <scope>IDENTIFICATION</scope>
    <source>
        <strain evidence="12">Tuebingen</strain>
    </source>
</reference>
<dbReference type="InterPro" id="IPR006598">
    <property type="entry name" value="CAP10"/>
</dbReference>
<dbReference type="ZFIN" id="ZDB-GENE-060810-142">
    <property type="gene designation" value="poglut3"/>
</dbReference>
<dbReference type="OMA" id="GITAWFF"/>
<dbReference type="FunFam" id="2.60.40.10:FF:000419">
    <property type="entry name" value="KDEL (Lys-Asp-Glu-Leu) containing 1"/>
    <property type="match status" value="1"/>
</dbReference>
<dbReference type="PANTHER" id="PTHR12203:SF18">
    <property type="entry name" value="PROTEIN O-GLUCOSYLTRANSFERASE 3"/>
    <property type="match status" value="1"/>
</dbReference>
<evidence type="ECO:0000313" key="15">
    <source>
        <dbReference type="RefSeq" id="NP_001092215.1"/>
    </source>
</evidence>
<dbReference type="HOGENOM" id="CLU_041919_0_0_1"/>
<sequence length="518" mass="59516">MILHINKRKTFAPVPNVAFPLVITIALSVGFGQTIEINPGKCLVWGPGLNPDVVLPVRYFYIQTVDSQGENITLSPDKDSFKVKISSLEKEYLRIHVPAPLDRGDGSLLVRYRLYGSTLKGLKIEVLYQDKQVAKSPYTLNGPIYHEYCDCPESDVAAWQRVMQCPQEDPQIQKDFSSFPSIDLQQLLQEVPTRFAKRGGLIHYTILNNQVHRRSLGRYTDFKMFSDEILLSLARKVKLPDVEFYINVGDWPMENRKVNDNPGPVPVISWCGSTETRDIILPTYDITHSSLEAMRGVTNDLLSVQGNTGPTWSDKMNKAFFRGRDSREERLRLVTMSKENPELLDAGITAYFFFRDREKDLGKAPLVGFFDFFKYKYQVNVDGTVAAYRFPYLMLGNSLVLKQDSPYYEHFYTHLKPGVHYIPVKRDLSDLIEKIKWAKSNDTEAEAIARRGQSLVRDLLQPHRLYCYYYKVFQTYADRQSSRPAVHPDMEIVPQPTDQTALCNCKRAENQKPQKDEL</sequence>
<reference evidence="11" key="2">
    <citation type="submission" date="2007-06" db="EMBL/GenBank/DDBJ databases">
        <authorList>
            <consortium name="NIH - Zebrafish Gene Collection (ZGC) project"/>
        </authorList>
    </citation>
    <scope>NUCLEOTIDE SEQUENCE [LARGE SCALE MRNA]</scope>
    <source>
        <tissue evidence="11">Ovary</tissue>
    </source>
</reference>
<dbReference type="GeneID" id="566063"/>
<keyword evidence="7" id="KW-0325">Glycoprotein</keyword>
<dbReference type="RefSeq" id="NP_001092215.1">
    <property type="nucleotide sequence ID" value="NM_001098745.1"/>
</dbReference>
<evidence type="ECO:0007829" key="17">
    <source>
        <dbReference type="PeptideAtlas" id="A5PLC1"/>
    </source>
</evidence>
<evidence type="ECO:0000256" key="7">
    <source>
        <dbReference type="ARBA" id="ARBA00023180"/>
    </source>
</evidence>
<keyword evidence="4" id="KW-0808">Transferase</keyword>
<evidence type="ECO:0000256" key="2">
    <source>
        <dbReference type="ARBA" id="ARBA00006063"/>
    </source>
</evidence>
<evidence type="ECO:0000256" key="4">
    <source>
        <dbReference type="ARBA" id="ARBA00022679"/>
    </source>
</evidence>
<keyword evidence="17" id="KW-1267">Proteomics identification</keyword>
<evidence type="ECO:0000313" key="13">
    <source>
        <dbReference type="Ensembl" id="ENSDARP00000149513"/>
    </source>
</evidence>
<evidence type="ECO:0000256" key="1">
    <source>
        <dbReference type="ARBA" id="ARBA00004922"/>
    </source>
</evidence>
<dbReference type="Ensembl" id="ENSDART00000186739.1">
    <property type="protein sequence ID" value="ENSDARP00000149513.1"/>
    <property type="gene ID" value="ENSDARG00000112910.1"/>
</dbReference>
<evidence type="ECO:0000313" key="12">
    <source>
        <dbReference type="Ensembl" id="ENSDARP00000003564"/>
    </source>
</evidence>
<keyword evidence="5" id="KW-0732">Signal</keyword>
<proteinExistence type="evidence at protein level"/>
<protein>
    <submittedName>
        <fullName evidence="12 15">Protein O-glucosyltransferase 3</fullName>
        <ecNumber evidence="15">2.4.2.26</ecNumber>
    </submittedName>
    <submittedName>
        <fullName evidence="11">Zgc:165521 protein</fullName>
    </submittedName>
</protein>
<keyword evidence="14" id="KW-1185">Reference proteome</keyword>
<evidence type="ECO:0000313" key="14">
    <source>
        <dbReference type="Proteomes" id="UP000000437"/>
    </source>
</evidence>
<dbReference type="GlyGen" id="A5PLC1">
    <property type="glycosylation" value="1 site"/>
</dbReference>
<dbReference type="GeneTree" id="ENSGT00940000159028"/>
<comment type="pathway">
    <text evidence="1">Protein modification; protein glycosylation.</text>
</comment>
<evidence type="ECO:0000256" key="5">
    <source>
        <dbReference type="ARBA" id="ARBA00022729"/>
    </source>
</evidence>
<dbReference type="Ensembl" id="ENSDART00000021645.8">
    <property type="protein sequence ID" value="ENSDARP00000003564.7"/>
    <property type="gene ID" value="ENSDARG00000021408.8"/>
</dbReference>
<reference evidence="12 14" key="5">
    <citation type="journal article" date="2013" name="Nature">
        <title>The zebrafish reference genome sequence and its relationship to the human genome.</title>
        <authorList>
            <consortium name="Genome Reference Consortium Zebrafish"/>
            <person name="Howe K."/>
            <person name="Clark M.D."/>
            <person name="Torroja C.F."/>
            <person name="Torrance J."/>
            <person name="Berthelot C."/>
            <person name="Muffato M."/>
            <person name="Collins J.E."/>
            <person name="Humphray S."/>
            <person name="McLaren K."/>
            <person name="Matthews L."/>
            <person name="McLaren S."/>
            <person name="Sealy I."/>
            <person name="Caccamo M."/>
            <person name="Churcher C."/>
            <person name="Scott C."/>
            <person name="Barrett J.C."/>
            <person name="Koch R."/>
            <person name="Rauch G.J."/>
            <person name="White S."/>
            <person name="Chow W."/>
            <person name="Kilian B."/>
            <person name="Quintais L.T."/>
            <person name="Guerra-Assuncao J.A."/>
            <person name="Zhou Y."/>
            <person name="Gu Y."/>
            <person name="Yen J."/>
            <person name="Vogel J.H."/>
            <person name="Eyre T."/>
            <person name="Redmond S."/>
            <person name="Banerjee R."/>
            <person name="Chi J."/>
            <person name="Fu B."/>
            <person name="Langley E."/>
            <person name="Maguire S.F."/>
            <person name="Laird G.K."/>
            <person name="Lloyd D."/>
            <person name="Kenyon E."/>
            <person name="Donaldson S."/>
            <person name="Sehra H."/>
            <person name="Almeida-King J."/>
            <person name="Loveland J."/>
            <person name="Trevanion S."/>
            <person name="Jones M."/>
            <person name="Quail M."/>
            <person name="Willey D."/>
            <person name="Hunt A."/>
            <person name="Burton J."/>
            <person name="Sims S."/>
            <person name="McLay K."/>
            <person name="Plumb B."/>
            <person name="Davis J."/>
            <person name="Clee C."/>
            <person name="Oliver K."/>
            <person name="Clark R."/>
            <person name="Riddle C."/>
            <person name="Elliot D."/>
            <person name="Eliott D."/>
            <person name="Threadgold G."/>
            <person name="Harden G."/>
            <person name="Ware D."/>
            <person name="Begum S."/>
            <person name="Mortimore B."/>
            <person name="Mortimer B."/>
            <person name="Kerry G."/>
            <person name="Heath P."/>
            <person name="Phillimore B."/>
            <person name="Tracey A."/>
            <person name="Corby N."/>
            <person name="Dunn M."/>
            <person name="Johnson C."/>
            <person name="Wood J."/>
            <person name="Clark S."/>
            <person name="Pelan S."/>
            <person name="Griffiths G."/>
            <person name="Smith M."/>
            <person name="Glithero R."/>
            <person name="Howden P."/>
            <person name="Barker N."/>
            <person name="Lloyd C."/>
            <person name="Stevens C."/>
            <person name="Harley J."/>
            <person name="Holt K."/>
            <person name="Panagiotidis G."/>
            <person name="Lovell J."/>
            <person name="Beasley H."/>
            <person name="Henderson C."/>
            <person name="Gordon D."/>
            <person name="Auger K."/>
            <person name="Wright D."/>
            <person name="Collins J."/>
            <person name="Raisen C."/>
            <person name="Dyer L."/>
            <person name="Leung K."/>
            <person name="Robertson L."/>
            <person name="Ambridge K."/>
            <person name="Leongamornlert D."/>
            <person name="McGuire S."/>
            <person name="Gilderthorp R."/>
            <person name="Griffiths C."/>
            <person name="Manthravadi D."/>
            <person name="Nichol S."/>
            <person name="Barker G."/>
            <person name="Whitehead S."/>
            <person name="Kay M."/>
            <person name="Brown J."/>
            <person name="Murnane C."/>
            <person name="Gray E."/>
            <person name="Humphries M."/>
            <person name="Sycamore N."/>
            <person name="Barker D."/>
            <person name="Saunders D."/>
            <person name="Wallis J."/>
            <person name="Babbage A."/>
            <person name="Hammond S."/>
            <person name="Mashreghi-Mohammadi M."/>
            <person name="Barr L."/>
            <person name="Martin S."/>
            <person name="Wray P."/>
            <person name="Ellington A."/>
            <person name="Matthews N."/>
            <person name="Ellwood M."/>
            <person name="Woodmansey R."/>
            <person name="Clark G."/>
            <person name="Cooper J."/>
            <person name="Cooper J."/>
            <person name="Tromans A."/>
            <person name="Grafham D."/>
            <person name="Skuce C."/>
            <person name="Pandian R."/>
            <person name="Andrews R."/>
            <person name="Harrison E."/>
            <person name="Kimberley A."/>
            <person name="Garnett J."/>
            <person name="Fosker N."/>
            <person name="Hall R."/>
            <person name="Garner P."/>
            <person name="Kelly D."/>
            <person name="Bird C."/>
            <person name="Palmer S."/>
            <person name="Gehring I."/>
            <person name="Berger A."/>
            <person name="Dooley C.M."/>
            <person name="Ersan-Urun Z."/>
            <person name="Eser C."/>
            <person name="Geiger H."/>
            <person name="Geisler M."/>
            <person name="Karotki L."/>
            <person name="Kirn A."/>
            <person name="Konantz J."/>
            <person name="Konantz M."/>
            <person name="Oberlander M."/>
            <person name="Rudolph-Geiger S."/>
            <person name="Teucke M."/>
            <person name="Lanz C."/>
            <person name="Raddatz G."/>
            <person name="Osoegawa K."/>
            <person name="Zhu B."/>
            <person name="Rapp A."/>
            <person name="Widaa S."/>
            <person name="Langford C."/>
            <person name="Yang F."/>
            <person name="Schuster S.C."/>
            <person name="Carter N.P."/>
            <person name="Harrow J."/>
            <person name="Ning Z."/>
            <person name="Herrero J."/>
            <person name="Searle S.M."/>
            <person name="Enright A."/>
            <person name="Geisler R."/>
            <person name="Plasterk R.H."/>
            <person name="Lee C."/>
            <person name="Westerfield M."/>
            <person name="de Jong P.J."/>
            <person name="Zon L.I."/>
            <person name="Postlethwait J.H."/>
            <person name="Nusslein-Volhard C."/>
            <person name="Hubbard T.J."/>
            <person name="Roest Crollius H."/>
            <person name="Rogers J."/>
            <person name="Stemple D.L."/>
        </authorList>
    </citation>
    <scope>NUCLEOTIDE SEQUENCE [LARGE SCALE GENOMIC DNA]</scope>
    <source>
        <strain evidence="12">Tuebingen</strain>
    </source>
</reference>
<keyword evidence="3" id="KW-0328">Glycosyltransferase</keyword>
<accession>A0A8M1NEW3</accession>
<name>A5PLC1_DANRE</name>
<reference evidence="13" key="6">
    <citation type="submission" date="2018-04" db="UniProtKB">
        <authorList>
            <consortium name="Ensembl"/>
        </authorList>
    </citation>
    <scope>IDENTIFICATION</scope>
    <source>
        <strain evidence="13">Tuebingen</strain>
    </source>
</reference>
<dbReference type="SMR" id="A5PLC1"/>
<dbReference type="Pfam" id="PF05686">
    <property type="entry name" value="Glyco_transf_90"/>
    <property type="match status" value="1"/>
</dbReference>
<dbReference type="eggNOG" id="KOG2458">
    <property type="taxonomic scope" value="Eukaryota"/>
</dbReference>
<comment type="similarity">
    <text evidence="2">Belongs to the KDELC family.</text>
</comment>
<dbReference type="CTD" id="143888"/>
<reference evidence="15" key="7">
    <citation type="submission" date="2025-04" db="UniProtKB">
        <authorList>
            <consortium name="RefSeq"/>
        </authorList>
    </citation>
    <scope>IDENTIFICATION</scope>
</reference>
<dbReference type="Gene3D" id="2.60.40.10">
    <property type="entry name" value="Immunoglobulins"/>
    <property type="match status" value="1"/>
</dbReference>
<evidence type="ECO:0000256" key="8">
    <source>
        <dbReference type="ARBA" id="ARBA00047553"/>
    </source>
</evidence>
<dbReference type="Bgee" id="ENSDARG00000021408">
    <property type="expression patterns" value="Expressed in blastula and 20 other cell types or tissues"/>
</dbReference>
<gene>
    <name evidence="12 15 16" type="primary">poglut3</name>
    <name evidence="15" type="synonym">im:7159505</name>
    <name evidence="15" type="synonym">kdelc2</name>
    <name evidence="11 15" type="ORF">zgc:165521</name>
</gene>
<reference evidence="15" key="3">
    <citation type="journal article" date="2011" name="Brief. Bioinform.">
        <title>Phylogenetic-based propagation of functional annotations within the Gene Ontology consortium.</title>
        <authorList>
            <person name="Gaudet P."/>
            <person name="Livstone M.S."/>
            <person name="Lewis S.E."/>
            <person name="Thomas P.D."/>
        </authorList>
    </citation>
    <scope>NUCLEOTIDE SEQUENCE</scope>
</reference>
<dbReference type="EC" id="2.4.2.26" evidence="15"/>
<dbReference type="STRING" id="7955.ENSDARP00000003564"/>
<dbReference type="Proteomes" id="UP000000437">
    <property type="component" value="Chromosome 21"/>
</dbReference>
<dbReference type="InterPro" id="IPR001298">
    <property type="entry name" value="Filamin/ABP280_rpt"/>
</dbReference>
<dbReference type="Pfam" id="PF00630">
    <property type="entry name" value="Filamin"/>
    <property type="match status" value="1"/>
</dbReference>
<dbReference type="AlphaFoldDB" id="A5PLC1"/>
<evidence type="ECO:0000259" key="10">
    <source>
        <dbReference type="SMART" id="SM00672"/>
    </source>
</evidence>
<dbReference type="Ensembl" id="ENSDART00000188183.1">
    <property type="protein sequence ID" value="ENSDARP00000154999.1"/>
    <property type="gene ID" value="ENSDARG00000021408.8"/>
</dbReference>
<dbReference type="InterPro" id="IPR013783">
    <property type="entry name" value="Ig-like_fold"/>
</dbReference>
<evidence type="ECO:0000313" key="16">
    <source>
        <dbReference type="ZFIN" id="ZDB-GENE-060810-142"/>
    </source>
</evidence>
<evidence type="ECO:0000313" key="11">
    <source>
        <dbReference type="EMBL" id="AAI42840.1"/>
    </source>
</evidence>
<dbReference type="GO" id="GO:0007399">
    <property type="term" value="P:nervous system development"/>
    <property type="evidence" value="ECO:0007669"/>
    <property type="project" value="UniProtKB-ARBA"/>
</dbReference>
<comment type="catalytic activity">
    <reaction evidence="9">
        <text>L-seryl-[EGF-like domain protein] + UDP-alpha-D-glucose = 3-O-(beta-D-glucosyl)-L-seryl-[EGF-like domain protein] + UDP + H(+)</text>
        <dbReference type="Rhea" id="RHEA:58116"/>
        <dbReference type="Rhea" id="RHEA-COMP:14610"/>
        <dbReference type="Rhea" id="RHEA-COMP:16010"/>
        <dbReference type="ChEBI" id="CHEBI:15378"/>
        <dbReference type="ChEBI" id="CHEBI:29999"/>
        <dbReference type="ChEBI" id="CHEBI:58223"/>
        <dbReference type="ChEBI" id="CHEBI:58885"/>
        <dbReference type="ChEBI" id="CHEBI:140576"/>
    </reaction>
</comment>
<dbReference type="KEGG" id="dre:566063"/>
<dbReference type="EMBL" id="BC142839">
    <property type="protein sequence ID" value="AAI42840.1"/>
    <property type="molecule type" value="mRNA"/>
</dbReference>
<evidence type="ECO:0000256" key="9">
    <source>
        <dbReference type="ARBA" id="ARBA00049246"/>
    </source>
</evidence>
<evidence type="ECO:0000256" key="6">
    <source>
        <dbReference type="ARBA" id="ARBA00022824"/>
    </source>
</evidence>
<dbReference type="PANTHER" id="PTHR12203">
    <property type="entry name" value="KDEL LYS-ASP-GLU-LEU CONTAINING - RELATED"/>
    <property type="match status" value="1"/>
</dbReference>
<dbReference type="GO" id="GO:0012505">
    <property type="term" value="C:endomembrane system"/>
    <property type="evidence" value="ECO:0000318"/>
    <property type="project" value="GO_Central"/>
</dbReference>
<accession>A5PLC1</accession>
<evidence type="ECO:0000256" key="3">
    <source>
        <dbReference type="ARBA" id="ARBA00022676"/>
    </source>
</evidence>
<dbReference type="SMART" id="SM00672">
    <property type="entry name" value="CAP10"/>
    <property type="match status" value="1"/>
</dbReference>
<dbReference type="GO" id="GO:0046527">
    <property type="term" value="F:glucosyltransferase activity"/>
    <property type="evidence" value="ECO:0000318"/>
    <property type="project" value="GO_Central"/>
</dbReference>
<dbReference type="SUPFAM" id="SSF81296">
    <property type="entry name" value="E set domains"/>
    <property type="match status" value="1"/>
</dbReference>
<organism evidence="11">
    <name type="scientific">Danio rerio</name>
    <name type="common">Zebrafish</name>
    <name type="synonym">Brachydanio rerio</name>
    <dbReference type="NCBI Taxonomy" id="7955"/>
    <lineage>
        <taxon>Eukaryota</taxon>
        <taxon>Metazoa</taxon>
        <taxon>Chordata</taxon>
        <taxon>Craniata</taxon>
        <taxon>Vertebrata</taxon>
        <taxon>Euteleostomi</taxon>
        <taxon>Actinopterygii</taxon>
        <taxon>Neopterygii</taxon>
        <taxon>Teleostei</taxon>
        <taxon>Ostariophysi</taxon>
        <taxon>Cypriniformes</taxon>
        <taxon>Danionidae</taxon>
        <taxon>Danioninae</taxon>
        <taxon>Danio</taxon>
    </lineage>
</organism>
<comment type="catalytic activity">
    <reaction evidence="8">
        <text>L-seryl-[EGF-like domain protein] + UDP-alpha-D-xylose = 3-O-(beta-D-xylosyl)-L-seryl-[EGF-like domain protein] + UDP + H(+)</text>
        <dbReference type="Rhea" id="RHEA:62016"/>
        <dbReference type="Rhea" id="RHEA-COMP:16010"/>
        <dbReference type="Rhea" id="RHEA-COMP:16011"/>
        <dbReference type="ChEBI" id="CHEBI:15378"/>
        <dbReference type="ChEBI" id="CHEBI:29999"/>
        <dbReference type="ChEBI" id="CHEBI:57632"/>
        <dbReference type="ChEBI" id="CHEBI:58223"/>
        <dbReference type="ChEBI" id="CHEBI:132085"/>
    </reaction>
</comment>
<feature type="domain" description="Glycosyl transferase CAP10" evidence="10">
    <location>
        <begin position="238"/>
        <end position="483"/>
    </location>
</feature>
<dbReference type="EMBL" id="CR762496">
    <property type="status" value="NOT_ANNOTATED_CDS"/>
    <property type="molecule type" value="Genomic_DNA"/>
</dbReference>
<dbReference type="AGR" id="ZFIN:ZDB-GENE-060810-142"/>
<dbReference type="PaxDb" id="7955-ENSDARP00000003564"/>
<dbReference type="InterPro" id="IPR014756">
    <property type="entry name" value="Ig_E-set"/>
</dbReference>
<keyword evidence="6" id="KW-0256">Endoplasmic reticulum</keyword>
<dbReference type="GO" id="GO:0030158">
    <property type="term" value="F:protein xylosyltransferase activity"/>
    <property type="evidence" value="ECO:0007669"/>
    <property type="project" value="UniProtKB-EC"/>
</dbReference>
<dbReference type="InterPro" id="IPR051091">
    <property type="entry name" value="O-Glucosyltr/Glycosyltrsf_90"/>
</dbReference>
<dbReference type="InterPro" id="IPR017868">
    <property type="entry name" value="Filamin/ABP280_repeat-like"/>
</dbReference>